<reference evidence="4" key="1">
    <citation type="submission" date="2017-06" db="EMBL/GenBank/DDBJ databases">
        <authorList>
            <person name="Varghese N."/>
            <person name="Submissions S."/>
        </authorList>
    </citation>
    <scope>NUCLEOTIDE SEQUENCE [LARGE SCALE GENOMIC DNA]</scope>
    <source>
        <strain evidence="4">NKM1</strain>
    </source>
</reference>
<dbReference type="InterPro" id="IPR002516">
    <property type="entry name" value="Glyco_trans_11"/>
</dbReference>
<dbReference type="GO" id="GO:0008107">
    <property type="term" value="F:galactoside 2-alpha-L-fucosyltransferase activity"/>
    <property type="evidence" value="ECO:0007669"/>
    <property type="project" value="InterPro"/>
</dbReference>
<dbReference type="Proteomes" id="UP000198432">
    <property type="component" value="Unassembled WGS sequence"/>
</dbReference>
<dbReference type="GO" id="GO:0005975">
    <property type="term" value="P:carbohydrate metabolic process"/>
    <property type="evidence" value="ECO:0007669"/>
    <property type="project" value="InterPro"/>
</dbReference>
<dbReference type="GO" id="GO:0016020">
    <property type="term" value="C:membrane"/>
    <property type="evidence" value="ECO:0007669"/>
    <property type="project" value="InterPro"/>
</dbReference>
<protein>
    <recommendedName>
        <fullName evidence="5">Glycosyl transferase family 11</fullName>
    </recommendedName>
</protein>
<name>A0A239GF64_9BACT</name>
<evidence type="ECO:0000256" key="2">
    <source>
        <dbReference type="ARBA" id="ARBA00022679"/>
    </source>
</evidence>
<gene>
    <name evidence="3" type="ORF">SAMN06296052_11132</name>
</gene>
<dbReference type="RefSeq" id="WP_089319596.1">
    <property type="nucleotide sequence ID" value="NZ_FZOQ01000011.1"/>
</dbReference>
<organism evidence="3 4">
    <name type="scientific">Pontibacter ummariensis</name>
    <dbReference type="NCBI Taxonomy" id="1610492"/>
    <lineage>
        <taxon>Bacteria</taxon>
        <taxon>Pseudomonadati</taxon>
        <taxon>Bacteroidota</taxon>
        <taxon>Cytophagia</taxon>
        <taxon>Cytophagales</taxon>
        <taxon>Hymenobacteraceae</taxon>
        <taxon>Pontibacter</taxon>
    </lineage>
</organism>
<dbReference type="Gene3D" id="3.40.50.11350">
    <property type="match status" value="1"/>
</dbReference>
<evidence type="ECO:0000256" key="1">
    <source>
        <dbReference type="ARBA" id="ARBA00022676"/>
    </source>
</evidence>
<dbReference type="PANTHER" id="PTHR11927">
    <property type="entry name" value="GALACTOSIDE 2-L-FUCOSYLTRANSFERASE"/>
    <property type="match status" value="1"/>
</dbReference>
<accession>A0A239GF64</accession>
<dbReference type="PANTHER" id="PTHR11927:SF9">
    <property type="entry name" value="L-FUCOSYLTRANSFERASE"/>
    <property type="match status" value="1"/>
</dbReference>
<keyword evidence="2" id="KW-0808">Transferase</keyword>
<dbReference type="AlphaFoldDB" id="A0A239GF64"/>
<dbReference type="OrthoDB" id="639736at2"/>
<sequence length="294" mass="34350">MVVMNYKAGQLANRLFYFAHFVSNSVEYDYELINPSFDDYKDYFIATAKNDFEGLKVSIGISQNSSLDSFLRKSINVLHKVLLPPLRETSFYYFHSIKENDRNDVDFDMNQPNFIEAAKQKTVFVDGWLYRDPKNFKKHASTLRKVFTPQPKYTDEVCQIIDRCRLQGDLVVGIHIRRGDYKAYNNGYWYYEDEVYREKMKALEKSISVDGRKCVFLVCSNEPINKANYEGLEIVADNRHFMVDLYALAKCDYIMGPPSTFTMWASFYGQVPLLTLDSRYKQVDLADFYIVTKG</sequence>
<dbReference type="EMBL" id="FZOQ01000011">
    <property type="protein sequence ID" value="SNS67779.1"/>
    <property type="molecule type" value="Genomic_DNA"/>
</dbReference>
<keyword evidence="4" id="KW-1185">Reference proteome</keyword>
<keyword evidence="1" id="KW-0328">Glycosyltransferase</keyword>
<evidence type="ECO:0000313" key="4">
    <source>
        <dbReference type="Proteomes" id="UP000198432"/>
    </source>
</evidence>
<evidence type="ECO:0000313" key="3">
    <source>
        <dbReference type="EMBL" id="SNS67779.1"/>
    </source>
</evidence>
<evidence type="ECO:0008006" key="5">
    <source>
        <dbReference type="Google" id="ProtNLM"/>
    </source>
</evidence>
<proteinExistence type="predicted"/>